<evidence type="ECO:0000259" key="10">
    <source>
        <dbReference type="SMART" id="SM00829"/>
    </source>
</evidence>
<proteinExistence type="inferred from homology"/>
<evidence type="ECO:0000256" key="3">
    <source>
        <dbReference type="ARBA" id="ARBA00013190"/>
    </source>
</evidence>
<reference evidence="11 12" key="1">
    <citation type="submission" date="2020-10" db="EMBL/GenBank/DDBJ databases">
        <title>Sequencing the genomes of 1000 actinobacteria strains.</title>
        <authorList>
            <person name="Klenk H.-P."/>
        </authorList>
    </citation>
    <scope>NUCLEOTIDE SEQUENCE [LARGE SCALE GENOMIC DNA]</scope>
    <source>
        <strain evidence="11 12">DSM 15666</strain>
    </source>
</reference>
<keyword evidence="4 9" id="KW-0479">Metal-binding</keyword>
<gene>
    <name evidence="11" type="ORF">H4W27_002107</name>
</gene>
<keyword evidence="12" id="KW-1185">Reference proteome</keyword>
<dbReference type="PROSITE" id="PS00059">
    <property type="entry name" value="ADH_ZINC"/>
    <property type="match status" value="1"/>
</dbReference>
<comment type="similarity">
    <text evidence="2 9">Belongs to the zinc-containing alcohol dehydrogenase family.</text>
</comment>
<dbReference type="Pfam" id="PF00107">
    <property type="entry name" value="ADH_zinc_N"/>
    <property type="match status" value="1"/>
</dbReference>
<organism evidence="11 12">
    <name type="scientific">Nesterenkonia lutea</name>
    <dbReference type="NCBI Taxonomy" id="272919"/>
    <lineage>
        <taxon>Bacteria</taxon>
        <taxon>Bacillati</taxon>
        <taxon>Actinomycetota</taxon>
        <taxon>Actinomycetes</taxon>
        <taxon>Micrococcales</taxon>
        <taxon>Micrococcaceae</taxon>
        <taxon>Nesterenkonia</taxon>
    </lineage>
</organism>
<dbReference type="PANTHER" id="PTHR42940">
    <property type="entry name" value="ALCOHOL DEHYDROGENASE 1-RELATED"/>
    <property type="match status" value="1"/>
</dbReference>
<dbReference type="InterPro" id="IPR036291">
    <property type="entry name" value="NAD(P)-bd_dom_sf"/>
</dbReference>
<dbReference type="GO" id="GO:0004022">
    <property type="term" value="F:alcohol dehydrogenase (NAD+) activity"/>
    <property type="evidence" value="ECO:0007669"/>
    <property type="project" value="UniProtKB-EC"/>
</dbReference>
<dbReference type="CDD" id="cd08297">
    <property type="entry name" value="CAD3"/>
    <property type="match status" value="1"/>
</dbReference>
<dbReference type="Gene3D" id="3.40.50.720">
    <property type="entry name" value="NAD(P)-binding Rossmann-like Domain"/>
    <property type="match status" value="1"/>
</dbReference>
<evidence type="ECO:0000256" key="5">
    <source>
        <dbReference type="ARBA" id="ARBA00022833"/>
    </source>
</evidence>
<protein>
    <recommendedName>
        <fullName evidence="3">alcohol dehydrogenase</fullName>
        <ecNumber evidence="3">1.1.1.1</ecNumber>
    </recommendedName>
</protein>
<dbReference type="InterPro" id="IPR013149">
    <property type="entry name" value="ADH-like_C"/>
</dbReference>
<dbReference type="NCBIfam" id="NF006940">
    <property type="entry name" value="PRK09422.1"/>
    <property type="match status" value="1"/>
</dbReference>
<keyword evidence="5 9" id="KW-0862">Zinc</keyword>
<dbReference type="InterPro" id="IPR011032">
    <property type="entry name" value="GroES-like_sf"/>
</dbReference>
<keyword evidence="6 11" id="KW-0560">Oxidoreductase</keyword>
<dbReference type="InterPro" id="IPR020843">
    <property type="entry name" value="ER"/>
</dbReference>
<evidence type="ECO:0000256" key="7">
    <source>
        <dbReference type="ARBA" id="ARBA00049164"/>
    </source>
</evidence>
<feature type="domain" description="Enoyl reductase (ER)" evidence="10">
    <location>
        <begin position="10"/>
        <end position="334"/>
    </location>
</feature>
<dbReference type="SMART" id="SM00829">
    <property type="entry name" value="PKS_ER"/>
    <property type="match status" value="1"/>
</dbReference>
<evidence type="ECO:0000256" key="2">
    <source>
        <dbReference type="ARBA" id="ARBA00008072"/>
    </source>
</evidence>
<evidence type="ECO:0000256" key="9">
    <source>
        <dbReference type="RuleBase" id="RU361277"/>
    </source>
</evidence>
<name>A0ABR9JGF6_9MICC</name>
<comment type="caution">
    <text evidence="11">The sequence shown here is derived from an EMBL/GenBank/DDBJ whole genome shotgun (WGS) entry which is preliminary data.</text>
</comment>
<evidence type="ECO:0000256" key="8">
    <source>
        <dbReference type="ARBA" id="ARBA00049243"/>
    </source>
</evidence>
<dbReference type="PANTHER" id="PTHR42940:SF8">
    <property type="entry name" value="VACUOLAR PROTEIN SORTING-ASSOCIATED PROTEIN 11"/>
    <property type="match status" value="1"/>
</dbReference>
<evidence type="ECO:0000313" key="11">
    <source>
        <dbReference type="EMBL" id="MBE1524989.1"/>
    </source>
</evidence>
<evidence type="ECO:0000256" key="1">
    <source>
        <dbReference type="ARBA" id="ARBA00001947"/>
    </source>
</evidence>
<dbReference type="SUPFAM" id="SSF51735">
    <property type="entry name" value="NAD(P)-binding Rossmann-fold domains"/>
    <property type="match status" value="1"/>
</dbReference>
<evidence type="ECO:0000256" key="4">
    <source>
        <dbReference type="ARBA" id="ARBA00022723"/>
    </source>
</evidence>
<dbReference type="Proteomes" id="UP000643525">
    <property type="component" value="Unassembled WGS sequence"/>
</dbReference>
<comment type="cofactor">
    <cofactor evidence="1 9">
        <name>Zn(2+)</name>
        <dbReference type="ChEBI" id="CHEBI:29105"/>
    </cofactor>
</comment>
<evidence type="ECO:0000256" key="6">
    <source>
        <dbReference type="ARBA" id="ARBA00023002"/>
    </source>
</evidence>
<dbReference type="RefSeq" id="WP_192595921.1">
    <property type="nucleotide sequence ID" value="NZ_BAAALJ010000004.1"/>
</dbReference>
<dbReference type="InterPro" id="IPR002328">
    <property type="entry name" value="ADH_Zn_CS"/>
</dbReference>
<dbReference type="InterPro" id="IPR013154">
    <property type="entry name" value="ADH-like_N"/>
</dbReference>
<dbReference type="Gene3D" id="3.90.180.10">
    <property type="entry name" value="Medium-chain alcohol dehydrogenases, catalytic domain"/>
    <property type="match status" value="1"/>
</dbReference>
<dbReference type="EC" id="1.1.1.1" evidence="3"/>
<comment type="catalytic activity">
    <reaction evidence="7">
        <text>a secondary alcohol + NAD(+) = a ketone + NADH + H(+)</text>
        <dbReference type="Rhea" id="RHEA:10740"/>
        <dbReference type="ChEBI" id="CHEBI:15378"/>
        <dbReference type="ChEBI" id="CHEBI:17087"/>
        <dbReference type="ChEBI" id="CHEBI:35681"/>
        <dbReference type="ChEBI" id="CHEBI:57540"/>
        <dbReference type="ChEBI" id="CHEBI:57945"/>
        <dbReference type="EC" id="1.1.1.1"/>
    </reaction>
</comment>
<accession>A0ABR9JGF6</accession>
<dbReference type="EMBL" id="JADBED010000001">
    <property type="protein sequence ID" value="MBE1524989.1"/>
    <property type="molecule type" value="Genomic_DNA"/>
</dbReference>
<dbReference type="Pfam" id="PF08240">
    <property type="entry name" value="ADH_N"/>
    <property type="match status" value="1"/>
</dbReference>
<evidence type="ECO:0000313" key="12">
    <source>
        <dbReference type="Proteomes" id="UP000643525"/>
    </source>
</evidence>
<comment type="catalytic activity">
    <reaction evidence="8">
        <text>a primary alcohol + NAD(+) = an aldehyde + NADH + H(+)</text>
        <dbReference type="Rhea" id="RHEA:10736"/>
        <dbReference type="ChEBI" id="CHEBI:15378"/>
        <dbReference type="ChEBI" id="CHEBI:15734"/>
        <dbReference type="ChEBI" id="CHEBI:17478"/>
        <dbReference type="ChEBI" id="CHEBI:57540"/>
        <dbReference type="ChEBI" id="CHEBI:57945"/>
        <dbReference type="EC" id="1.1.1.1"/>
    </reaction>
</comment>
<sequence length="336" mass="35355">MKSAVVTSFKAPLEIVDRDTPRPSTGEVLVRLETCGLCHTDIHAAHGDWPVQPVLPVVPGHEGIGIVEELGAGVRDRHVGDRVAIAWLGEACGECRYCIDGRETLCESQKNSGYSIDGAFSEYAVASSKYVVAVPDGISSIDAAPLSCAGLTTYKALKVAQVTPTERVGIFGVGGLGHLAVQYARIMGGTVVAVDIEKTKLDLAAELGAEQLVNALEVDPVATIQAEGGLDVAVVLAASPRVFEQAFQSLRRGGRLICVALPAEGTMSISIFDTVLKGISVIGTIVGTRQDLVEVFALHAAGRTRVVAETRELVEVNEAMAEVLSGKVTGRLVFQL</sequence>
<dbReference type="SUPFAM" id="SSF50129">
    <property type="entry name" value="GroES-like"/>
    <property type="match status" value="1"/>
</dbReference>